<gene>
    <name evidence="11 14" type="primary">polA</name>
    <name evidence="14" type="ORF">NK118_02730</name>
</gene>
<keyword evidence="3 11" id="KW-0548">Nucleotidyltransferase</keyword>
<dbReference type="Gene3D" id="3.30.70.370">
    <property type="match status" value="1"/>
</dbReference>
<dbReference type="NCBIfam" id="NF004397">
    <property type="entry name" value="PRK05755.1"/>
    <property type="match status" value="1"/>
</dbReference>
<reference evidence="14 15" key="1">
    <citation type="journal article" date="2022" name="Genome Biol. Evol.">
        <title>Host diet, physiology and behaviors set the stage for Lachnospiraceae cladogenesis.</title>
        <authorList>
            <person name="Vera-Ponce De Leon A."/>
            <person name="Schneider M."/>
            <person name="Jahnes B.C."/>
            <person name="Sadowski V."/>
            <person name="Camuy-Velez L.A."/>
            <person name="Duan J."/>
            <person name="Sabree Z.L."/>
        </authorList>
    </citation>
    <scope>NUCLEOTIDE SEQUENCE [LARGE SCALE GENOMIC DNA]</scope>
    <source>
        <strain evidence="14 15">PAL227</strain>
    </source>
</reference>
<accession>A0ABT1EF94</accession>
<feature type="domain" description="DNA-directed DNA polymerase family A palm" evidence="13">
    <location>
        <begin position="612"/>
        <end position="818"/>
    </location>
</feature>
<dbReference type="RefSeq" id="WP_262068064.1">
    <property type="nucleotide sequence ID" value="NZ_JAMXOC010000002.1"/>
</dbReference>
<dbReference type="Pfam" id="PF01367">
    <property type="entry name" value="5_3_exonuc"/>
    <property type="match status" value="1"/>
</dbReference>
<keyword evidence="11" id="KW-0378">Hydrolase</keyword>
<dbReference type="Proteomes" id="UP001523565">
    <property type="component" value="Unassembled WGS sequence"/>
</dbReference>
<dbReference type="PRINTS" id="PR00868">
    <property type="entry name" value="DNAPOLI"/>
</dbReference>
<evidence type="ECO:0000256" key="5">
    <source>
        <dbReference type="ARBA" id="ARBA00022763"/>
    </source>
</evidence>
<evidence type="ECO:0000313" key="15">
    <source>
        <dbReference type="Proteomes" id="UP001523565"/>
    </source>
</evidence>
<dbReference type="CDD" id="cd09859">
    <property type="entry name" value="PIN_53EXO"/>
    <property type="match status" value="1"/>
</dbReference>
<dbReference type="SUPFAM" id="SSF47807">
    <property type="entry name" value="5' to 3' exonuclease, C-terminal subdomain"/>
    <property type="match status" value="1"/>
</dbReference>
<keyword evidence="2 11" id="KW-0808">Transferase</keyword>
<organism evidence="14 15">
    <name type="scientific">Ohessyouella blattaphilus</name>
    <dbReference type="NCBI Taxonomy" id="2949333"/>
    <lineage>
        <taxon>Bacteria</taxon>
        <taxon>Bacillati</taxon>
        <taxon>Bacillota</taxon>
        <taxon>Clostridia</taxon>
        <taxon>Lachnospirales</taxon>
        <taxon>Lachnospiraceae</taxon>
        <taxon>Ohessyouella</taxon>
    </lineage>
</organism>
<dbReference type="InterPro" id="IPR020046">
    <property type="entry name" value="5-3_exonucl_a-hlix_arch_N"/>
</dbReference>
<dbReference type="InterPro" id="IPR008918">
    <property type="entry name" value="HhH2"/>
</dbReference>
<dbReference type="InterPro" id="IPR020045">
    <property type="entry name" value="DNA_polI_H3TH"/>
</dbReference>
<evidence type="ECO:0000256" key="2">
    <source>
        <dbReference type="ARBA" id="ARBA00022679"/>
    </source>
</evidence>
<comment type="caution">
    <text evidence="14">The sequence shown here is derived from an EMBL/GenBank/DDBJ whole genome shotgun (WGS) entry which is preliminary data.</text>
</comment>
<comment type="subunit">
    <text evidence="11">Single-chain monomer with multiple functions.</text>
</comment>
<evidence type="ECO:0000256" key="11">
    <source>
        <dbReference type="RuleBase" id="RU004460"/>
    </source>
</evidence>
<dbReference type="Gene3D" id="3.30.420.10">
    <property type="entry name" value="Ribonuclease H-like superfamily/Ribonuclease H"/>
    <property type="match status" value="1"/>
</dbReference>
<evidence type="ECO:0000259" key="12">
    <source>
        <dbReference type="SMART" id="SM00475"/>
    </source>
</evidence>
<dbReference type="EC" id="2.7.7.7" evidence="10 11"/>
<evidence type="ECO:0000256" key="1">
    <source>
        <dbReference type="ARBA" id="ARBA00007705"/>
    </source>
</evidence>
<keyword evidence="7 11" id="KW-0238">DNA-binding</keyword>
<dbReference type="InterPro" id="IPR002421">
    <property type="entry name" value="5-3_exonuclease"/>
</dbReference>
<evidence type="ECO:0000256" key="6">
    <source>
        <dbReference type="ARBA" id="ARBA00022932"/>
    </source>
</evidence>
<keyword evidence="6 11" id="KW-0239">DNA-directed DNA polymerase</keyword>
<dbReference type="SUPFAM" id="SSF88723">
    <property type="entry name" value="PIN domain-like"/>
    <property type="match status" value="1"/>
</dbReference>
<dbReference type="InterPro" id="IPR012337">
    <property type="entry name" value="RNaseH-like_sf"/>
</dbReference>
<evidence type="ECO:0000256" key="7">
    <source>
        <dbReference type="ARBA" id="ARBA00023125"/>
    </source>
</evidence>
<evidence type="ECO:0000256" key="4">
    <source>
        <dbReference type="ARBA" id="ARBA00022705"/>
    </source>
</evidence>
<dbReference type="InterPro" id="IPR029060">
    <property type="entry name" value="PIN-like_dom_sf"/>
</dbReference>
<dbReference type="SMART" id="SM00475">
    <property type="entry name" value="53EXOc"/>
    <property type="match status" value="1"/>
</dbReference>
<dbReference type="PANTHER" id="PTHR10133">
    <property type="entry name" value="DNA POLYMERASE I"/>
    <property type="match status" value="1"/>
</dbReference>
<feature type="domain" description="5'-3' exonuclease" evidence="12">
    <location>
        <begin position="3"/>
        <end position="264"/>
    </location>
</feature>
<dbReference type="InterPro" id="IPR036279">
    <property type="entry name" value="5-3_exonuclease_C_sf"/>
</dbReference>
<evidence type="ECO:0000256" key="9">
    <source>
        <dbReference type="ARBA" id="ARBA00049244"/>
    </source>
</evidence>
<dbReference type="Gene3D" id="3.40.50.1010">
    <property type="entry name" value="5'-nuclease"/>
    <property type="match status" value="1"/>
</dbReference>
<evidence type="ECO:0000256" key="8">
    <source>
        <dbReference type="ARBA" id="ARBA00023204"/>
    </source>
</evidence>
<dbReference type="InterPro" id="IPR002298">
    <property type="entry name" value="DNA_polymerase_A"/>
</dbReference>
<dbReference type="Pfam" id="PF00476">
    <property type="entry name" value="DNA_pol_A"/>
    <property type="match status" value="1"/>
</dbReference>
<dbReference type="SUPFAM" id="SSF53098">
    <property type="entry name" value="Ribonuclease H-like"/>
    <property type="match status" value="1"/>
</dbReference>
<dbReference type="PANTHER" id="PTHR10133:SF27">
    <property type="entry name" value="DNA POLYMERASE NU"/>
    <property type="match status" value="1"/>
</dbReference>
<keyword evidence="11" id="KW-0540">Nuclease</keyword>
<evidence type="ECO:0000313" key="14">
    <source>
        <dbReference type="EMBL" id="MCP1109159.1"/>
    </source>
</evidence>
<dbReference type="CDD" id="cd09898">
    <property type="entry name" value="H3TH_53EXO"/>
    <property type="match status" value="1"/>
</dbReference>
<protein>
    <recommendedName>
        <fullName evidence="10 11">DNA polymerase I</fullName>
        <ecNumber evidence="10 11">2.7.7.7</ecNumber>
    </recommendedName>
</protein>
<keyword evidence="11" id="KW-0269">Exonuclease</keyword>
<keyword evidence="8 11" id="KW-0234">DNA repair</keyword>
<dbReference type="InterPro" id="IPR043502">
    <property type="entry name" value="DNA/RNA_pol_sf"/>
</dbReference>
<sequence>MADKILLIDGHSILNRAFYGLPPLTNGKGFHTNAIYGFITILLKTIEEEKPSYLTVAFDRSEPTFRHKMYKEYKGTRKPMPEELREQVPVMKEVLQAMGITVVEQAGLEADDIIGTLARRCSSADKEVVVLSGDKDLLQLATDTVKIKIPKTSKGQTTIEEYYAKDVKDKYQVTPSEFIDVKALMGDSSDNIPGLPGVGEKTATKIIATYQSIENAYAHRAEVKPPRASKMLDERYDLAVLSKELATINVTADFPFELEGAKLNNIFTEEAYVYFQDLQFKNLLPKFTVAPIVNDIAKKFRVITDEKEIQTALANLKNDCFGVAYQKDIGFAISDQGEAFAVPLNNPMTEMLLLPYFVQALSKPGKFCAFDVKKLLKFHGVPRDKSWFDVSLAAYLLNPLKNDYTFQDVAQEHLDLVIDEQDPELLLCYEAYTVSNAKEILRKKLKETQMDELYDTVEMPLVFTLEDMEEAGIKVDAITLKEYGDKLALGIEQLQAEIYAETGEEFNINSPKQMGEILFDKLGLPHGKKTKTGYSTAAGVLEKLAPEYPVVSKILEYRQLAKLKSTYADGLANYIGSDGRIHGTFNQTITATGRISSTEPNLQNIPIRMELGRLIRKVFIPEPGYTFVDADYSQIELRILAHYSGDEQLISAYKEAEDIHRLTAAKVFHVPFEEVTELQRRNAKAVNFGIVYGISAHGLSEDLSITRKEAQEYIENYFQTYPGIKKFLDGQVEKAKADGYVTTLFHRRRPVPELKSSNFNLRSFGERVAMNAPIQGTAADIMKIAMIQVNEAIKSAGLKSRLLLQVHDELLIEAYESEVEQVKEILHQHMERAVTLEVPLVIDIGIGHNWYEAK</sequence>
<dbReference type="CDD" id="cd06140">
    <property type="entry name" value="DNA_polA_I_Bacillus_like_exo"/>
    <property type="match status" value="1"/>
</dbReference>
<dbReference type="PROSITE" id="PS00447">
    <property type="entry name" value="DNA_POLYMERASE_A"/>
    <property type="match status" value="1"/>
</dbReference>
<dbReference type="InterPro" id="IPR001098">
    <property type="entry name" value="DNA-dir_DNA_pol_A_palm_dom"/>
</dbReference>
<dbReference type="EMBL" id="JAMZFV010000002">
    <property type="protein sequence ID" value="MCP1109159.1"/>
    <property type="molecule type" value="Genomic_DNA"/>
</dbReference>
<dbReference type="NCBIfam" id="TIGR00593">
    <property type="entry name" value="pola"/>
    <property type="match status" value="1"/>
</dbReference>
<dbReference type="InterPro" id="IPR018320">
    <property type="entry name" value="DNA_polymerase_1"/>
</dbReference>
<keyword evidence="4 11" id="KW-0235">DNA replication</keyword>
<dbReference type="Gene3D" id="1.10.150.20">
    <property type="entry name" value="5' to 3' exonuclease, C-terminal subdomain"/>
    <property type="match status" value="2"/>
</dbReference>
<dbReference type="Pfam" id="PF02739">
    <property type="entry name" value="5_3_exonuc_N"/>
    <property type="match status" value="1"/>
</dbReference>
<dbReference type="SUPFAM" id="SSF56672">
    <property type="entry name" value="DNA/RNA polymerases"/>
    <property type="match status" value="1"/>
</dbReference>
<keyword evidence="5 11" id="KW-0227">DNA damage</keyword>
<evidence type="ECO:0000256" key="10">
    <source>
        <dbReference type="NCBIfam" id="TIGR00593"/>
    </source>
</evidence>
<evidence type="ECO:0000256" key="3">
    <source>
        <dbReference type="ARBA" id="ARBA00022695"/>
    </source>
</evidence>
<proteinExistence type="inferred from homology"/>
<comment type="function">
    <text evidence="11">In addition to polymerase activity, this DNA polymerase exhibits 5'-3' exonuclease activity.</text>
</comment>
<comment type="similarity">
    <text evidence="1 11">Belongs to the DNA polymerase type-A family.</text>
</comment>
<dbReference type="Gene3D" id="1.20.1060.10">
    <property type="entry name" value="Taq DNA Polymerase, Chain T, domain 4"/>
    <property type="match status" value="1"/>
</dbReference>
<name>A0ABT1EF94_9FIRM</name>
<dbReference type="InterPro" id="IPR019760">
    <property type="entry name" value="DNA-dir_DNA_pol_A_CS"/>
</dbReference>
<dbReference type="GO" id="GO:0003887">
    <property type="term" value="F:DNA-directed DNA polymerase activity"/>
    <property type="evidence" value="ECO:0007669"/>
    <property type="project" value="UniProtKB-EC"/>
</dbReference>
<dbReference type="InterPro" id="IPR036397">
    <property type="entry name" value="RNaseH_sf"/>
</dbReference>
<dbReference type="SMART" id="SM00482">
    <property type="entry name" value="POLAc"/>
    <property type="match status" value="1"/>
</dbReference>
<comment type="catalytic activity">
    <reaction evidence="9 11">
        <text>DNA(n) + a 2'-deoxyribonucleoside 5'-triphosphate = DNA(n+1) + diphosphate</text>
        <dbReference type="Rhea" id="RHEA:22508"/>
        <dbReference type="Rhea" id="RHEA-COMP:17339"/>
        <dbReference type="Rhea" id="RHEA-COMP:17340"/>
        <dbReference type="ChEBI" id="CHEBI:33019"/>
        <dbReference type="ChEBI" id="CHEBI:61560"/>
        <dbReference type="ChEBI" id="CHEBI:173112"/>
        <dbReference type="EC" id="2.7.7.7"/>
    </reaction>
</comment>
<keyword evidence="15" id="KW-1185">Reference proteome</keyword>
<dbReference type="CDD" id="cd08637">
    <property type="entry name" value="DNA_pol_A_pol_I_C"/>
    <property type="match status" value="1"/>
</dbReference>
<evidence type="ECO:0000259" key="13">
    <source>
        <dbReference type="SMART" id="SM00482"/>
    </source>
</evidence>
<dbReference type="SMART" id="SM00279">
    <property type="entry name" value="HhH2"/>
    <property type="match status" value="1"/>
</dbReference>